<dbReference type="Gene3D" id="3.40.50.2300">
    <property type="match status" value="2"/>
</dbReference>
<accession>A0A413FGQ4</accession>
<reference evidence="5 6" key="1">
    <citation type="submission" date="2018-08" db="EMBL/GenBank/DDBJ databases">
        <title>A genome reference for cultivated species of the human gut microbiota.</title>
        <authorList>
            <person name="Zou Y."/>
            <person name="Xue W."/>
            <person name="Luo G."/>
        </authorList>
    </citation>
    <scope>NUCLEOTIDE SEQUENCE [LARGE SCALE GENOMIC DNA]</scope>
    <source>
        <strain evidence="5 6">AF04-15</strain>
    </source>
</reference>
<evidence type="ECO:0000313" key="5">
    <source>
        <dbReference type="EMBL" id="RGX29948.1"/>
    </source>
</evidence>
<dbReference type="SUPFAM" id="SSF47413">
    <property type="entry name" value="lambda repressor-like DNA-binding domains"/>
    <property type="match status" value="1"/>
</dbReference>
<dbReference type="InterPro" id="IPR000843">
    <property type="entry name" value="HTH_LacI"/>
</dbReference>
<dbReference type="GO" id="GO:0000976">
    <property type="term" value="F:transcription cis-regulatory region binding"/>
    <property type="evidence" value="ECO:0007669"/>
    <property type="project" value="TreeGrafter"/>
</dbReference>
<dbReference type="SMART" id="SM00354">
    <property type="entry name" value="HTH_LACI"/>
    <property type="match status" value="1"/>
</dbReference>
<dbReference type="PANTHER" id="PTHR30146:SF144">
    <property type="entry name" value="LACI-FAMILY TRANSCRIPTION REGULATOR"/>
    <property type="match status" value="1"/>
</dbReference>
<organism evidence="5 6">
    <name type="scientific">Enterocloster asparagiformis</name>
    <dbReference type="NCBI Taxonomy" id="333367"/>
    <lineage>
        <taxon>Bacteria</taxon>
        <taxon>Bacillati</taxon>
        <taxon>Bacillota</taxon>
        <taxon>Clostridia</taxon>
        <taxon>Lachnospirales</taxon>
        <taxon>Lachnospiraceae</taxon>
        <taxon>Enterocloster</taxon>
    </lineage>
</organism>
<dbReference type="PANTHER" id="PTHR30146">
    <property type="entry name" value="LACI-RELATED TRANSCRIPTIONAL REPRESSOR"/>
    <property type="match status" value="1"/>
</dbReference>
<keyword evidence="3" id="KW-0804">Transcription</keyword>
<feature type="domain" description="HTH lacI-type" evidence="4">
    <location>
        <begin position="5"/>
        <end position="59"/>
    </location>
</feature>
<dbReference type="RefSeq" id="WP_007710337.1">
    <property type="nucleotide sequence ID" value="NZ_BAABXR010000001.1"/>
</dbReference>
<dbReference type="InterPro" id="IPR010982">
    <property type="entry name" value="Lambda_DNA-bd_dom_sf"/>
</dbReference>
<evidence type="ECO:0000256" key="1">
    <source>
        <dbReference type="ARBA" id="ARBA00023015"/>
    </source>
</evidence>
<proteinExistence type="predicted"/>
<evidence type="ECO:0000256" key="2">
    <source>
        <dbReference type="ARBA" id="ARBA00023125"/>
    </source>
</evidence>
<evidence type="ECO:0000313" key="6">
    <source>
        <dbReference type="Proteomes" id="UP000283880"/>
    </source>
</evidence>
<dbReference type="Proteomes" id="UP000283880">
    <property type="component" value="Unassembled WGS sequence"/>
</dbReference>
<evidence type="ECO:0000259" key="4">
    <source>
        <dbReference type="PROSITE" id="PS50932"/>
    </source>
</evidence>
<dbReference type="EMBL" id="QSBM01000006">
    <property type="protein sequence ID" value="RGX29948.1"/>
    <property type="molecule type" value="Genomic_DNA"/>
</dbReference>
<keyword evidence="1" id="KW-0805">Transcription regulation</keyword>
<dbReference type="Pfam" id="PF13407">
    <property type="entry name" value="Peripla_BP_4"/>
    <property type="match status" value="1"/>
</dbReference>
<dbReference type="AlphaFoldDB" id="A0A413FGQ4"/>
<protein>
    <submittedName>
        <fullName evidence="5">LacI family transcriptional regulator</fullName>
    </submittedName>
</protein>
<dbReference type="GO" id="GO:0003700">
    <property type="term" value="F:DNA-binding transcription factor activity"/>
    <property type="evidence" value="ECO:0007669"/>
    <property type="project" value="TreeGrafter"/>
</dbReference>
<comment type="caution">
    <text evidence="5">The sequence shown here is derived from an EMBL/GenBank/DDBJ whole genome shotgun (WGS) entry which is preliminary data.</text>
</comment>
<keyword evidence="2" id="KW-0238">DNA-binding</keyword>
<evidence type="ECO:0000256" key="3">
    <source>
        <dbReference type="ARBA" id="ARBA00023163"/>
    </source>
</evidence>
<dbReference type="InterPro" id="IPR028082">
    <property type="entry name" value="Peripla_BP_I"/>
</dbReference>
<dbReference type="Gene3D" id="1.10.260.40">
    <property type="entry name" value="lambda repressor-like DNA-binding domains"/>
    <property type="match status" value="1"/>
</dbReference>
<gene>
    <name evidence="5" type="ORF">DWV29_09585</name>
</gene>
<dbReference type="SUPFAM" id="SSF53822">
    <property type="entry name" value="Periplasmic binding protein-like I"/>
    <property type="match status" value="1"/>
</dbReference>
<dbReference type="Pfam" id="PF00356">
    <property type="entry name" value="LacI"/>
    <property type="match status" value="1"/>
</dbReference>
<name>A0A413FGQ4_9FIRM</name>
<dbReference type="InterPro" id="IPR025997">
    <property type="entry name" value="SBP_2_dom"/>
</dbReference>
<dbReference type="PROSITE" id="PS50932">
    <property type="entry name" value="HTH_LACI_2"/>
    <property type="match status" value="1"/>
</dbReference>
<sequence>MKTRTTIKDIAARAGVSLSTVHASLNNKPGVGEQTRNRICEIAKELDYHSNTVAASLKRKPYCIAALFPQETGEYRYYYADIWKGFRDYMKTLADFSIKAVEIPYRDEPDHRYIEEKLDQLSAEGQIDGIISVGYSSSGIVPPVGKYSEAGIPVALVGNDNEKINRLCCVQTHYRILGEILGEILTSRLGDEDEVLLCIGNETVPSHFLIVEGFDSYIQKYGIKNRIIRIPGYDSVTYEKICEQFHNNYNIKSCSSVTARGSIFLGKAIESCGRKGSVLAVGSDLFPENMCCLEQGIFSNLLHKNTYRQAYVATQYLTEYLLRNIAPPSENVYVRSEVLFRSSIPMYQCEAASGNHLYIS</sequence>
<dbReference type="CDD" id="cd01392">
    <property type="entry name" value="HTH_LacI"/>
    <property type="match status" value="1"/>
</dbReference>